<dbReference type="PRINTS" id="PR00260">
    <property type="entry name" value="CHEMTRNSDUCR"/>
</dbReference>
<sequence>MNGLLKLRIGGRLAAAFGLMVLLMLLMAAVSHSGLTRIDDRLGNILDDRYVKVRSISRIFDELNQQARNTRNALLVDTGPERQKQLATITTSRQKAATLYDELVPTIRDPDAQKLLAQALEARKAYGESLDTFTRLINGEDMDGAKAHLLNRLRPHQLAYTDALQKLVEQQEKLMTTSGEEAAAAVDRTTKLLLAAVVIGAVAGIAFGVLATRSVTHPLREVLQSMEAVASGDLSQDVVADRTDELGDLQRSLQRMVHSLRGLVTNVRTGVDSVTTASTQIAAGNLDLSSRTEEQASSLEETASSMEEITGTVRQTADSARMATSLAADAAETARRGGEVVGRVVGTMGAITESSRRIGDIIGTIDGIAFQTNILALNAAVEAARAGENGRGFAVVASEVRSLAQRSATAAREIKALIAASAASVESGGQEVSAAGDTMREIVVQIGRVNELVTEISGASVEQSRGIEQINQAIAQMDQVTQQNAALVEESAAAAGSLENQAKLLATAVASFKV</sequence>
<dbReference type="PROSITE" id="PS50111">
    <property type="entry name" value="CHEMOTAXIS_TRANSDUC_2"/>
    <property type="match status" value="1"/>
</dbReference>
<protein>
    <submittedName>
        <fullName evidence="7">Methyl-accepting chemotaxis protein</fullName>
    </submittedName>
</protein>
<proteinExistence type="inferred from homology"/>
<dbReference type="CDD" id="cd19411">
    <property type="entry name" value="MCP2201-like_sensor"/>
    <property type="match status" value="1"/>
</dbReference>
<dbReference type="SMART" id="SM00304">
    <property type="entry name" value="HAMP"/>
    <property type="match status" value="1"/>
</dbReference>
<dbReference type="Pfam" id="PF00672">
    <property type="entry name" value="HAMP"/>
    <property type="match status" value="1"/>
</dbReference>
<evidence type="ECO:0000259" key="5">
    <source>
        <dbReference type="PROSITE" id="PS50111"/>
    </source>
</evidence>
<dbReference type="InterPro" id="IPR024478">
    <property type="entry name" value="HlyB_4HB_MCP"/>
</dbReference>
<dbReference type="CDD" id="cd11386">
    <property type="entry name" value="MCP_signal"/>
    <property type="match status" value="1"/>
</dbReference>
<evidence type="ECO:0000256" key="1">
    <source>
        <dbReference type="ARBA" id="ARBA00022481"/>
    </source>
</evidence>
<keyword evidence="3" id="KW-0807">Transducer</keyword>
<keyword evidence="4" id="KW-0472">Membrane</keyword>
<keyword evidence="4" id="KW-1133">Transmembrane helix</keyword>
<keyword evidence="4" id="KW-0812">Transmembrane</keyword>
<dbReference type="InterPro" id="IPR004089">
    <property type="entry name" value="MCPsignal_dom"/>
</dbReference>
<feature type="domain" description="Methyl-accepting transducer" evidence="5">
    <location>
        <begin position="270"/>
        <end position="499"/>
    </location>
</feature>
<dbReference type="InterPro" id="IPR003660">
    <property type="entry name" value="HAMP_dom"/>
</dbReference>
<dbReference type="Gene3D" id="1.10.287.950">
    <property type="entry name" value="Methyl-accepting chemotaxis protein"/>
    <property type="match status" value="1"/>
</dbReference>
<dbReference type="SUPFAM" id="SSF58104">
    <property type="entry name" value="Methyl-accepting chemotaxis protein (MCP) signaling domain"/>
    <property type="match status" value="1"/>
</dbReference>
<evidence type="ECO:0000259" key="6">
    <source>
        <dbReference type="PROSITE" id="PS50885"/>
    </source>
</evidence>
<gene>
    <name evidence="7" type="ORF">N4261_18115</name>
</gene>
<dbReference type="PROSITE" id="PS50885">
    <property type="entry name" value="HAMP"/>
    <property type="match status" value="1"/>
</dbReference>
<accession>A0ABY6AVV0</accession>
<feature type="transmembrane region" description="Helical" evidence="4">
    <location>
        <begin position="192"/>
        <end position="211"/>
    </location>
</feature>
<dbReference type="EMBL" id="CP104562">
    <property type="protein sequence ID" value="UXH76930.1"/>
    <property type="molecule type" value="Genomic_DNA"/>
</dbReference>
<dbReference type="Pfam" id="PF00015">
    <property type="entry name" value="MCPsignal"/>
    <property type="match status" value="1"/>
</dbReference>
<dbReference type="InterPro" id="IPR004090">
    <property type="entry name" value="Chemotax_Me-accpt_rcpt"/>
</dbReference>
<feature type="domain" description="HAMP" evidence="6">
    <location>
        <begin position="213"/>
        <end position="265"/>
    </location>
</feature>
<evidence type="ECO:0000256" key="4">
    <source>
        <dbReference type="SAM" id="Phobius"/>
    </source>
</evidence>
<dbReference type="PANTHER" id="PTHR43531">
    <property type="entry name" value="PROTEIN ICFG"/>
    <property type="match status" value="1"/>
</dbReference>
<keyword evidence="8" id="KW-1185">Reference proteome</keyword>
<evidence type="ECO:0000256" key="2">
    <source>
        <dbReference type="ARBA" id="ARBA00029447"/>
    </source>
</evidence>
<evidence type="ECO:0000313" key="7">
    <source>
        <dbReference type="EMBL" id="UXH76930.1"/>
    </source>
</evidence>
<dbReference type="InterPro" id="IPR047347">
    <property type="entry name" value="YvaQ-like_sensor"/>
</dbReference>
<dbReference type="SMART" id="SM00283">
    <property type="entry name" value="MA"/>
    <property type="match status" value="1"/>
</dbReference>
<organism evidence="7 8">
    <name type="scientific">Roseateles amylovorans</name>
    <dbReference type="NCBI Taxonomy" id="2978473"/>
    <lineage>
        <taxon>Bacteria</taxon>
        <taxon>Pseudomonadati</taxon>
        <taxon>Pseudomonadota</taxon>
        <taxon>Betaproteobacteria</taxon>
        <taxon>Burkholderiales</taxon>
        <taxon>Sphaerotilaceae</taxon>
        <taxon>Roseateles</taxon>
    </lineage>
</organism>
<dbReference type="CDD" id="cd06225">
    <property type="entry name" value="HAMP"/>
    <property type="match status" value="1"/>
</dbReference>
<keyword evidence="1" id="KW-0488">Methylation</keyword>
<dbReference type="RefSeq" id="WP_261756672.1">
    <property type="nucleotide sequence ID" value="NZ_CP104562.2"/>
</dbReference>
<dbReference type="PANTHER" id="PTHR43531:SF14">
    <property type="entry name" value="METHYL-ACCEPTING CHEMOTAXIS PROTEIN I-RELATED"/>
    <property type="match status" value="1"/>
</dbReference>
<dbReference type="InterPro" id="IPR051310">
    <property type="entry name" value="MCP_chemotaxis"/>
</dbReference>
<evidence type="ECO:0000313" key="8">
    <source>
        <dbReference type="Proteomes" id="UP001064933"/>
    </source>
</evidence>
<comment type="similarity">
    <text evidence="2">Belongs to the methyl-accepting chemotaxis (MCP) protein family.</text>
</comment>
<reference evidence="7" key="1">
    <citation type="submission" date="2022-10" db="EMBL/GenBank/DDBJ databases">
        <title>Characterization and whole genome sequencing of a new Roseateles species, isolated from fresh water.</title>
        <authorList>
            <person name="Guliayeva D.Y."/>
            <person name="Akhremchuk A.E."/>
            <person name="Sikolenko M.A."/>
            <person name="Valentovich L.N."/>
            <person name="Sidarenka A.V."/>
        </authorList>
    </citation>
    <scope>NUCLEOTIDE SEQUENCE</scope>
    <source>
        <strain evidence="7">BIM B-1768</strain>
    </source>
</reference>
<evidence type="ECO:0000256" key="3">
    <source>
        <dbReference type="PROSITE-ProRule" id="PRU00284"/>
    </source>
</evidence>
<name>A0ABY6AVV0_9BURK</name>
<dbReference type="Proteomes" id="UP001064933">
    <property type="component" value="Chromosome"/>
</dbReference>
<dbReference type="Pfam" id="PF12729">
    <property type="entry name" value="4HB_MCP_1"/>
    <property type="match status" value="1"/>
</dbReference>